<sequence length="161" mass="18545">MANLTIIALTLAALVAFDTAHTTIITTTIEDENPISEQRQCSQRLQGQRLNQCRMFLMKGQINDEEYFPQMAKPEEVILQYCCQELQNIEEPCQCEAVKRVYRDVKQQLQQQQGPHFGPFGFQKIQKSKQKAQVLPNLCNLHSKQCQIGTIEGSNRFRIPF</sequence>
<dbReference type="GO" id="GO:0045735">
    <property type="term" value="F:nutrient reservoir activity"/>
    <property type="evidence" value="ECO:0007669"/>
    <property type="project" value="UniProtKB-KW"/>
</dbReference>
<evidence type="ECO:0000256" key="1">
    <source>
        <dbReference type="ARBA" id="ARBA00008262"/>
    </source>
</evidence>
<dbReference type="SUPFAM" id="SSF47699">
    <property type="entry name" value="Bifunctional inhibitor/lipid-transfer protein/seed storage 2S albumin"/>
    <property type="match status" value="1"/>
</dbReference>
<proteinExistence type="inferred from homology"/>
<dbReference type="InterPro" id="IPR016140">
    <property type="entry name" value="Bifunc_inhib/LTP/seed_store"/>
</dbReference>
<comment type="similarity">
    <text evidence="1">Belongs to the 2S seed storage albumins family.</text>
</comment>
<evidence type="ECO:0000313" key="6">
    <source>
        <dbReference type="EMBL" id="AKM13303.1"/>
    </source>
</evidence>
<dbReference type="OrthoDB" id="1922883at2759"/>
<dbReference type="InterPro" id="IPR036312">
    <property type="entry name" value="Bifun_inhib/LTP/seed_sf"/>
</dbReference>
<dbReference type="SMR" id="A0A159B8K6"/>
<dbReference type="Pfam" id="PF00234">
    <property type="entry name" value="Tryp_alpha_amyl"/>
    <property type="match status" value="1"/>
</dbReference>
<name>A0A159B8K6_HELAN</name>
<reference evidence="6" key="1">
    <citation type="journal article" date="2016" name="Theor. Appl. Genet.">
        <title>A tripartite approach identifies the major sunflower seed albumins.</title>
        <authorList>
            <person name="Jayasena A.S."/>
            <person name="Franke B."/>
            <person name="Rosengren J."/>
            <person name="Mylne J.S."/>
        </authorList>
    </citation>
    <scope>NUCLEOTIDE SEQUENCE</scope>
    <source>
        <strain evidence="6">Coles dehulled seed</strain>
    </source>
</reference>
<keyword evidence="2" id="KW-0758">Storage protein</keyword>
<dbReference type="EMBL" id="KR401272">
    <property type="protein sequence ID" value="AKM13303.1"/>
    <property type="molecule type" value="Genomic_DNA"/>
</dbReference>
<dbReference type="PRINTS" id="PR00496">
    <property type="entry name" value="NAPIN"/>
</dbReference>
<organism evidence="6">
    <name type="scientific">Helianthus annuus</name>
    <name type="common">Common sunflower</name>
    <dbReference type="NCBI Taxonomy" id="4232"/>
    <lineage>
        <taxon>Eukaryota</taxon>
        <taxon>Viridiplantae</taxon>
        <taxon>Streptophyta</taxon>
        <taxon>Embryophyta</taxon>
        <taxon>Tracheophyta</taxon>
        <taxon>Spermatophyta</taxon>
        <taxon>Magnoliopsida</taxon>
        <taxon>eudicotyledons</taxon>
        <taxon>Gunneridae</taxon>
        <taxon>Pentapetalae</taxon>
        <taxon>asterids</taxon>
        <taxon>campanulids</taxon>
        <taxon>Asterales</taxon>
        <taxon>Asteraceae</taxon>
        <taxon>Asteroideae</taxon>
        <taxon>Heliantheae alliance</taxon>
        <taxon>Heliantheae</taxon>
        <taxon>Helianthus</taxon>
    </lineage>
</organism>
<dbReference type="Gramene" id="mRNA:HanXRQr2_Chr11g0485391">
    <property type="protein sequence ID" value="CDS:HanXRQr2_Chr11g0485391.1"/>
    <property type="gene ID" value="HanXRQr2_Chr11g0485391"/>
</dbReference>
<evidence type="ECO:0000313" key="8">
    <source>
        <dbReference type="Proteomes" id="UP000215914"/>
    </source>
</evidence>
<dbReference type="PANTHER" id="PTHR35496:SF4">
    <property type="entry name" value="2S SULFUR-RICH SEED STORAGE PROTEIN 2-LIKE"/>
    <property type="match status" value="1"/>
</dbReference>
<feature type="domain" description="Bifunctional inhibitor/plant lipid transfer protein/seed storage helical" evidence="5">
    <location>
        <begin position="53"/>
        <end position="146"/>
    </location>
</feature>
<accession>A0A159B8K6</accession>
<reference evidence="7" key="2">
    <citation type="journal article" date="2017" name="Nature">
        <title>The sunflower genome provides insights into oil metabolism, flowering and Asterid evolution.</title>
        <authorList>
            <person name="Badouin H."/>
            <person name="Gouzy J."/>
            <person name="Grassa C.J."/>
            <person name="Murat F."/>
            <person name="Staton S.E."/>
            <person name="Cottret L."/>
            <person name="Lelandais-Briere C."/>
            <person name="Owens G.L."/>
            <person name="Carrere S."/>
            <person name="Mayjonade B."/>
            <person name="Legrand L."/>
            <person name="Gill N."/>
            <person name="Kane N.C."/>
            <person name="Bowers J.E."/>
            <person name="Hubner S."/>
            <person name="Bellec A."/>
            <person name="Berard A."/>
            <person name="Berges H."/>
            <person name="Blanchet N."/>
            <person name="Boniface M.C."/>
            <person name="Brunel D."/>
            <person name="Catrice O."/>
            <person name="Chaidir N."/>
            <person name="Claudel C."/>
            <person name="Donnadieu C."/>
            <person name="Faraut T."/>
            <person name="Fievet G."/>
            <person name="Helmstetter N."/>
            <person name="King M."/>
            <person name="Knapp S.J."/>
            <person name="Lai Z."/>
            <person name="Le Paslier M.C."/>
            <person name="Lippi Y."/>
            <person name="Lorenzon L."/>
            <person name="Mandel J.R."/>
            <person name="Marage G."/>
            <person name="Marchand G."/>
            <person name="Marquand E."/>
            <person name="Bret-Mestries E."/>
            <person name="Morien E."/>
            <person name="Nambeesan S."/>
            <person name="Nguyen T."/>
            <person name="Pegot-Espagnet P."/>
            <person name="Pouilly N."/>
            <person name="Raftis F."/>
            <person name="Sallet E."/>
            <person name="Schiex T."/>
            <person name="Thomas J."/>
            <person name="Vandecasteele C."/>
            <person name="Vares D."/>
            <person name="Vear F."/>
            <person name="Vautrin S."/>
            <person name="Crespi M."/>
            <person name="Mangin B."/>
            <person name="Burke J.M."/>
            <person name="Salse J."/>
            <person name="Munos S."/>
            <person name="Vincourt P."/>
            <person name="Rieseberg L.H."/>
            <person name="Langlade N.B."/>
        </authorList>
    </citation>
    <scope>NUCLEOTIDE SEQUENCE</scope>
    <source>
        <tissue evidence="7">Leaves</tissue>
    </source>
</reference>
<dbReference type="CDD" id="cd00261">
    <property type="entry name" value="AAI_SS"/>
    <property type="match status" value="1"/>
</dbReference>
<keyword evidence="8" id="KW-1185">Reference proteome</keyword>
<keyword evidence="4" id="KW-0732">Signal</keyword>
<dbReference type="PANTHER" id="PTHR35496">
    <property type="entry name" value="2S SEED STORAGE PROTEIN 1-RELATED"/>
    <property type="match status" value="1"/>
</dbReference>
<dbReference type="Proteomes" id="UP000215914">
    <property type="component" value="Unassembled WGS sequence"/>
</dbReference>
<reference evidence="7" key="3">
    <citation type="submission" date="2020-06" db="EMBL/GenBank/DDBJ databases">
        <title>Helianthus annuus Genome sequencing and assembly Release 2.</title>
        <authorList>
            <person name="Gouzy J."/>
            <person name="Langlade N."/>
            <person name="Munos S."/>
        </authorList>
    </citation>
    <scope>NUCLEOTIDE SEQUENCE</scope>
    <source>
        <tissue evidence="7">Leaves</tissue>
    </source>
</reference>
<evidence type="ECO:0000256" key="4">
    <source>
        <dbReference type="SAM" id="SignalP"/>
    </source>
</evidence>
<keyword evidence="3" id="KW-0708">Seed storage protein</keyword>
<dbReference type="EMBL" id="MNCJ02000326">
    <property type="protein sequence ID" value="KAF5781581.1"/>
    <property type="molecule type" value="Genomic_DNA"/>
</dbReference>
<evidence type="ECO:0000256" key="3">
    <source>
        <dbReference type="ARBA" id="ARBA00023129"/>
    </source>
</evidence>
<evidence type="ECO:0000313" key="7">
    <source>
        <dbReference type="EMBL" id="KAF5781581.1"/>
    </source>
</evidence>
<dbReference type="AlphaFoldDB" id="A0A159B8K6"/>
<evidence type="ECO:0000256" key="2">
    <source>
        <dbReference type="ARBA" id="ARBA00022761"/>
    </source>
</evidence>
<feature type="signal peptide" evidence="4">
    <location>
        <begin position="1"/>
        <end position="22"/>
    </location>
</feature>
<evidence type="ECO:0000259" key="5">
    <source>
        <dbReference type="SMART" id="SM00499"/>
    </source>
</evidence>
<feature type="chain" id="PRO_5007810799" evidence="4">
    <location>
        <begin position="23"/>
        <end position="161"/>
    </location>
</feature>
<dbReference type="SMART" id="SM00499">
    <property type="entry name" value="AAI"/>
    <property type="match status" value="1"/>
</dbReference>
<dbReference type="InterPro" id="IPR000617">
    <property type="entry name" value="Napin/2SS/CON"/>
</dbReference>
<dbReference type="Gene3D" id="1.10.110.10">
    <property type="entry name" value="Plant lipid-transfer and hydrophobic proteins"/>
    <property type="match status" value="1"/>
</dbReference>
<gene>
    <name evidence="6" type="primary">SESA9</name>
    <name evidence="7" type="ORF">HanXRQr2_Chr11g0485391</name>
</gene>
<protein>
    <submittedName>
        <fullName evidence="7">Bifunctional inhibitor/plant lipid transfer protein/seed storage helical</fullName>
    </submittedName>
    <submittedName>
        <fullName evidence="6">Seed storage albumin 9</fullName>
    </submittedName>
</protein>